<feature type="transmembrane region" description="Helical" evidence="12">
    <location>
        <begin position="77"/>
        <end position="95"/>
    </location>
</feature>
<evidence type="ECO:0000256" key="5">
    <source>
        <dbReference type="ARBA" id="ARBA00022692"/>
    </source>
</evidence>
<evidence type="ECO:0000256" key="2">
    <source>
        <dbReference type="ARBA" id="ARBA00010581"/>
    </source>
</evidence>
<comment type="catalytic activity">
    <reaction evidence="10">
        <text>4 Fe(II)-[cytochrome c] + O2 + 8 H(+)(in) = 4 Fe(III)-[cytochrome c] + 2 H2O + 4 H(+)(out)</text>
        <dbReference type="Rhea" id="RHEA:11436"/>
        <dbReference type="Rhea" id="RHEA-COMP:10350"/>
        <dbReference type="Rhea" id="RHEA-COMP:14399"/>
        <dbReference type="ChEBI" id="CHEBI:15377"/>
        <dbReference type="ChEBI" id="CHEBI:15378"/>
        <dbReference type="ChEBI" id="CHEBI:15379"/>
        <dbReference type="ChEBI" id="CHEBI:29033"/>
        <dbReference type="ChEBI" id="CHEBI:29034"/>
        <dbReference type="EC" id="7.1.1.9"/>
    </reaction>
</comment>
<dbReference type="InterPro" id="IPR000298">
    <property type="entry name" value="Cyt_c_oxidase-like_su3"/>
</dbReference>
<dbReference type="OrthoDB" id="9810850at2"/>
<feature type="domain" description="Heme-copper oxidase subunit III family profile" evidence="13">
    <location>
        <begin position="1"/>
        <end position="210"/>
    </location>
</feature>
<evidence type="ECO:0000313" key="15">
    <source>
        <dbReference type="Proteomes" id="UP000294558"/>
    </source>
</evidence>
<evidence type="ECO:0000259" key="13">
    <source>
        <dbReference type="PROSITE" id="PS50253"/>
    </source>
</evidence>
<dbReference type="GO" id="GO:0004129">
    <property type="term" value="F:cytochrome-c oxidase activity"/>
    <property type="evidence" value="ECO:0007669"/>
    <property type="project" value="UniProtKB-EC"/>
</dbReference>
<evidence type="ECO:0000256" key="8">
    <source>
        <dbReference type="ARBA" id="ARBA00031400"/>
    </source>
</evidence>
<protein>
    <recommendedName>
        <fullName evidence="3">cytochrome-c oxidase</fullName>
        <ecNumber evidence="3">7.1.1.9</ecNumber>
    </recommendedName>
    <alternativeName>
        <fullName evidence="8">Cytochrome aa3 subunit 3</fullName>
    </alternativeName>
    <alternativeName>
        <fullName evidence="9">Cytochrome c oxidase polypeptide III</fullName>
    </alternativeName>
</protein>
<comment type="similarity">
    <text evidence="2 11">Belongs to the cytochrome c oxidase subunit 3 family.</text>
</comment>
<dbReference type="EMBL" id="SOAU01000001">
    <property type="protein sequence ID" value="TDT15031.1"/>
    <property type="molecule type" value="Genomic_DNA"/>
</dbReference>
<evidence type="ECO:0000256" key="12">
    <source>
        <dbReference type="SAM" id="Phobius"/>
    </source>
</evidence>
<dbReference type="InterPro" id="IPR024791">
    <property type="entry name" value="Cyt_c/ubiquinol_Oxase_su3"/>
</dbReference>
<dbReference type="GO" id="GO:0005886">
    <property type="term" value="C:plasma membrane"/>
    <property type="evidence" value="ECO:0007669"/>
    <property type="project" value="UniProtKB-SubCell"/>
</dbReference>
<dbReference type="PANTHER" id="PTHR11403">
    <property type="entry name" value="CYTOCHROME C OXIDASE SUBUNIT III"/>
    <property type="match status" value="1"/>
</dbReference>
<dbReference type="RefSeq" id="WP_133867525.1">
    <property type="nucleotide sequence ID" value="NZ_JAVJPS010000037.1"/>
</dbReference>
<evidence type="ECO:0000256" key="4">
    <source>
        <dbReference type="ARBA" id="ARBA00022475"/>
    </source>
</evidence>
<feature type="transmembrane region" description="Helical" evidence="12">
    <location>
        <begin position="189"/>
        <end position="208"/>
    </location>
</feature>
<dbReference type="Pfam" id="PF00510">
    <property type="entry name" value="COX3"/>
    <property type="match status" value="1"/>
</dbReference>
<proteinExistence type="inferred from homology"/>
<accession>A0A4R7HVM6</accession>
<feature type="transmembrane region" description="Helical" evidence="12">
    <location>
        <begin position="107"/>
        <end position="125"/>
    </location>
</feature>
<reference evidence="14 15" key="1">
    <citation type="submission" date="2019-03" db="EMBL/GenBank/DDBJ databases">
        <title>Sequencing the genomes of 1000 actinobacteria strains.</title>
        <authorList>
            <person name="Klenk H.-P."/>
        </authorList>
    </citation>
    <scope>NUCLEOTIDE SEQUENCE [LARGE SCALE GENOMIC DNA]</scope>
    <source>
        <strain evidence="14 15">DSM 18936</strain>
    </source>
</reference>
<dbReference type="InterPro" id="IPR035973">
    <property type="entry name" value="Cyt_c_oxidase_su3-like_sf"/>
</dbReference>
<name>A0A4R7HVM6_9ACTN</name>
<dbReference type="SUPFAM" id="SSF81452">
    <property type="entry name" value="Cytochrome c oxidase subunit III-like"/>
    <property type="match status" value="1"/>
</dbReference>
<feature type="transmembrane region" description="Helical" evidence="12">
    <location>
        <begin position="145"/>
        <end position="168"/>
    </location>
</feature>
<dbReference type="Proteomes" id="UP000294558">
    <property type="component" value="Unassembled WGS sequence"/>
</dbReference>
<dbReference type="Gene3D" id="1.20.120.80">
    <property type="entry name" value="Cytochrome c oxidase, subunit III, four-helix bundle"/>
    <property type="match status" value="1"/>
</dbReference>
<keyword evidence="4" id="KW-1003">Cell membrane</keyword>
<evidence type="ECO:0000256" key="7">
    <source>
        <dbReference type="ARBA" id="ARBA00023136"/>
    </source>
</evidence>
<evidence type="ECO:0000256" key="3">
    <source>
        <dbReference type="ARBA" id="ARBA00012949"/>
    </source>
</evidence>
<keyword evidence="15" id="KW-1185">Reference proteome</keyword>
<gene>
    <name evidence="14" type="ORF">BDK89_0591</name>
</gene>
<keyword evidence="7 12" id="KW-0472">Membrane</keyword>
<evidence type="ECO:0000256" key="1">
    <source>
        <dbReference type="ARBA" id="ARBA00004651"/>
    </source>
</evidence>
<evidence type="ECO:0000256" key="11">
    <source>
        <dbReference type="RuleBase" id="RU003376"/>
    </source>
</evidence>
<keyword evidence="6 12" id="KW-1133">Transmembrane helix</keyword>
<feature type="transmembrane region" description="Helical" evidence="12">
    <location>
        <begin position="34"/>
        <end position="57"/>
    </location>
</feature>
<dbReference type="GO" id="GO:0019646">
    <property type="term" value="P:aerobic electron transport chain"/>
    <property type="evidence" value="ECO:0007669"/>
    <property type="project" value="InterPro"/>
</dbReference>
<comment type="subcellular location">
    <subcellularLocation>
        <location evidence="1 11">Cell membrane</location>
        <topology evidence="1 11">Multi-pass membrane protein</topology>
    </subcellularLocation>
</comment>
<evidence type="ECO:0000256" key="6">
    <source>
        <dbReference type="ARBA" id="ARBA00022989"/>
    </source>
</evidence>
<evidence type="ECO:0000256" key="9">
    <source>
        <dbReference type="ARBA" id="ARBA00031625"/>
    </source>
</evidence>
<keyword evidence="5 11" id="KW-0812">Transmembrane</keyword>
<organism evidence="14 15">
    <name type="scientific">Ilumatobacter fluminis</name>
    <dbReference type="NCBI Taxonomy" id="467091"/>
    <lineage>
        <taxon>Bacteria</taxon>
        <taxon>Bacillati</taxon>
        <taxon>Actinomycetota</taxon>
        <taxon>Acidimicrobiia</taxon>
        <taxon>Acidimicrobiales</taxon>
        <taxon>Ilumatobacteraceae</taxon>
        <taxon>Ilumatobacter</taxon>
    </lineage>
</organism>
<evidence type="ECO:0000256" key="10">
    <source>
        <dbReference type="ARBA" id="ARBA00047816"/>
    </source>
</evidence>
<dbReference type="FunFam" id="1.20.120.80:FF:000001">
    <property type="entry name" value="Cytochrome (Ubi)quinol oxidase subunit III"/>
    <property type="match status" value="1"/>
</dbReference>
<dbReference type="PANTHER" id="PTHR11403:SF2">
    <property type="entry name" value="CYTOCHROME BO(3) UBIQUINOL OXIDASE SUBUNIT 3"/>
    <property type="match status" value="1"/>
</dbReference>
<dbReference type="InterPro" id="IPR013833">
    <property type="entry name" value="Cyt_c_oxidase_su3_a-hlx"/>
</dbReference>
<dbReference type="PROSITE" id="PS50253">
    <property type="entry name" value="COX3"/>
    <property type="match status" value="1"/>
</dbReference>
<comment type="caution">
    <text evidence="14">The sequence shown here is derived from an EMBL/GenBank/DDBJ whole genome shotgun (WGS) entry which is preliminary data.</text>
</comment>
<sequence length="210" mass="23111">MADTAVHAAAGHDDHHDGHHGGHYTSTGLSNNKLAMWLFLGSECLLFGGLISVYMLYRGRHTANLGPDQVWDIPFTSASSFVLLMSSLTMVLAVTAAKRHDDRTTNVWLSVTALLGSLFVAGQVYEFTVFYREGLGYTTSLFSSSFYTLTGFHGVHVTVGVIMLLAVVGMIIRNRIPGDKAEVVELVGLYWHFVDIVWILIFTLVYLIPA</sequence>
<dbReference type="AlphaFoldDB" id="A0A4R7HVM6"/>
<dbReference type="EC" id="7.1.1.9" evidence="3"/>
<evidence type="ECO:0000313" key="14">
    <source>
        <dbReference type="EMBL" id="TDT15031.1"/>
    </source>
</evidence>